<dbReference type="PROSITE" id="PS50042">
    <property type="entry name" value="CNMP_BINDING_3"/>
    <property type="match status" value="1"/>
</dbReference>
<keyword evidence="1" id="KW-0805">Transcription regulation</keyword>
<keyword evidence="7" id="KW-1185">Reference proteome</keyword>
<feature type="domain" description="HTH crp-type" evidence="5">
    <location>
        <begin position="144"/>
        <end position="217"/>
    </location>
</feature>
<feature type="domain" description="Cyclic nucleotide-binding" evidence="4">
    <location>
        <begin position="10"/>
        <end position="130"/>
    </location>
</feature>
<dbReference type="CDD" id="cd00038">
    <property type="entry name" value="CAP_ED"/>
    <property type="match status" value="1"/>
</dbReference>
<dbReference type="PANTHER" id="PTHR24567:SF28">
    <property type="entry name" value="LISTERIOLYSIN REGULATORY PROTEIN"/>
    <property type="match status" value="1"/>
</dbReference>
<dbReference type="InterPro" id="IPR014710">
    <property type="entry name" value="RmlC-like_jellyroll"/>
</dbReference>
<dbReference type="OrthoDB" id="9798104at2"/>
<evidence type="ECO:0000259" key="4">
    <source>
        <dbReference type="PROSITE" id="PS50042"/>
    </source>
</evidence>
<comment type="caution">
    <text evidence="6">The sequence shown here is derived from an EMBL/GenBank/DDBJ whole genome shotgun (WGS) entry which is preliminary data.</text>
</comment>
<keyword evidence="2" id="KW-0238">DNA-binding</keyword>
<dbReference type="InterPro" id="IPR036388">
    <property type="entry name" value="WH-like_DNA-bd_sf"/>
</dbReference>
<organism evidence="6 7">
    <name type="scientific">Anaerococcus tetradius</name>
    <dbReference type="NCBI Taxonomy" id="33036"/>
    <lineage>
        <taxon>Bacteria</taxon>
        <taxon>Bacillati</taxon>
        <taxon>Bacillota</taxon>
        <taxon>Tissierellia</taxon>
        <taxon>Tissierellales</taxon>
        <taxon>Peptoniphilaceae</taxon>
        <taxon>Anaerococcus</taxon>
    </lineage>
</organism>
<dbReference type="SMART" id="SM00419">
    <property type="entry name" value="HTH_CRP"/>
    <property type="match status" value="1"/>
</dbReference>
<keyword evidence="3" id="KW-0804">Transcription</keyword>
<dbReference type="SUPFAM" id="SSF46785">
    <property type="entry name" value="Winged helix' DNA-binding domain"/>
    <property type="match status" value="1"/>
</dbReference>
<dbReference type="PANTHER" id="PTHR24567">
    <property type="entry name" value="CRP FAMILY TRANSCRIPTIONAL REGULATORY PROTEIN"/>
    <property type="match status" value="1"/>
</dbReference>
<dbReference type="EMBL" id="LRPM01000033">
    <property type="protein sequence ID" value="KWZ78090.1"/>
    <property type="molecule type" value="Genomic_DNA"/>
</dbReference>
<dbReference type="Proteomes" id="UP000070383">
    <property type="component" value="Unassembled WGS sequence"/>
</dbReference>
<dbReference type="Pfam" id="PF00027">
    <property type="entry name" value="cNMP_binding"/>
    <property type="match status" value="1"/>
</dbReference>
<dbReference type="STRING" id="33036.HMPREF3200_00888"/>
<reference evidence="7" key="1">
    <citation type="submission" date="2016-01" db="EMBL/GenBank/DDBJ databases">
        <authorList>
            <person name="Mitreva M."/>
            <person name="Pepin K.H."/>
            <person name="Mihindukulasuriya K.A."/>
            <person name="Fulton R."/>
            <person name="Fronick C."/>
            <person name="O'Laughlin M."/>
            <person name="Miner T."/>
            <person name="Herter B."/>
            <person name="Rosa B.A."/>
            <person name="Cordes M."/>
            <person name="Tomlinson C."/>
            <person name="Wollam A."/>
            <person name="Palsikar V.B."/>
            <person name="Mardis E.R."/>
            <person name="Wilson R.K."/>
        </authorList>
    </citation>
    <scope>NUCLEOTIDE SEQUENCE [LARGE SCALE GENOMIC DNA]</scope>
    <source>
        <strain evidence="7">MJR8151</strain>
    </source>
</reference>
<dbReference type="InterPro" id="IPR036390">
    <property type="entry name" value="WH_DNA-bd_sf"/>
</dbReference>
<dbReference type="AlphaFoldDB" id="A0A133KEX9"/>
<name>A0A133KEX9_9FIRM</name>
<dbReference type="InterPro" id="IPR018490">
    <property type="entry name" value="cNMP-bd_dom_sf"/>
</dbReference>
<dbReference type="PATRIC" id="fig|33036.3.peg.881"/>
<dbReference type="GO" id="GO:0003700">
    <property type="term" value="F:DNA-binding transcription factor activity"/>
    <property type="evidence" value="ECO:0007669"/>
    <property type="project" value="TreeGrafter"/>
</dbReference>
<accession>A0A133KEX9</accession>
<dbReference type="GO" id="GO:0003677">
    <property type="term" value="F:DNA binding"/>
    <property type="evidence" value="ECO:0007669"/>
    <property type="project" value="UniProtKB-KW"/>
</dbReference>
<evidence type="ECO:0000259" key="5">
    <source>
        <dbReference type="PROSITE" id="PS51063"/>
    </source>
</evidence>
<evidence type="ECO:0000256" key="2">
    <source>
        <dbReference type="ARBA" id="ARBA00023125"/>
    </source>
</evidence>
<evidence type="ECO:0000256" key="1">
    <source>
        <dbReference type="ARBA" id="ARBA00023015"/>
    </source>
</evidence>
<proteinExistence type="predicted"/>
<evidence type="ECO:0000256" key="3">
    <source>
        <dbReference type="ARBA" id="ARBA00023163"/>
    </source>
</evidence>
<dbReference type="SMART" id="SM00100">
    <property type="entry name" value="cNMP"/>
    <property type="match status" value="1"/>
</dbReference>
<dbReference type="GO" id="GO:0005829">
    <property type="term" value="C:cytosol"/>
    <property type="evidence" value="ECO:0007669"/>
    <property type="project" value="TreeGrafter"/>
</dbReference>
<protein>
    <submittedName>
        <fullName evidence="6">Cyclic nucleotide-binding domain protein</fullName>
    </submittedName>
</protein>
<dbReference type="SUPFAM" id="SSF51206">
    <property type="entry name" value="cAMP-binding domain-like"/>
    <property type="match status" value="1"/>
</dbReference>
<dbReference type="InterPro" id="IPR000595">
    <property type="entry name" value="cNMP-bd_dom"/>
</dbReference>
<gene>
    <name evidence="6" type="ORF">HMPREF3200_00888</name>
</gene>
<dbReference type="InterPro" id="IPR012318">
    <property type="entry name" value="HTH_CRP"/>
</dbReference>
<dbReference type="InterPro" id="IPR050397">
    <property type="entry name" value="Env_Response_Regulators"/>
</dbReference>
<dbReference type="PROSITE" id="PS51063">
    <property type="entry name" value="HTH_CRP_2"/>
    <property type="match status" value="1"/>
</dbReference>
<dbReference type="RefSeq" id="WP_004837183.1">
    <property type="nucleotide sequence ID" value="NZ_CAMPNK010000002.1"/>
</dbReference>
<sequence>MRKEFYNIDLLEYISDEDLDKFTHKVEIKEVKKGTIIFRYNDLAEYMYIIVDGFIKISMFLTDGREQVLYTYSKGEFVGAHNLLTNENYQYEAKALTKSKLIYIHRLDFFNVMIKNNKILIKILAQSFKRIRRSEELIDRLVGLNADMKVAKLLLDLAEDDGKSCKEKIITCYLNREELGSYSGVVRETLSRKLSYFEDLGLIKLLAKGEILIKNIEALRKIVN</sequence>
<evidence type="ECO:0000313" key="7">
    <source>
        <dbReference type="Proteomes" id="UP000070383"/>
    </source>
</evidence>
<dbReference type="Pfam" id="PF13545">
    <property type="entry name" value="HTH_Crp_2"/>
    <property type="match status" value="1"/>
</dbReference>
<dbReference type="Gene3D" id="1.10.10.10">
    <property type="entry name" value="Winged helix-like DNA-binding domain superfamily/Winged helix DNA-binding domain"/>
    <property type="match status" value="1"/>
</dbReference>
<evidence type="ECO:0000313" key="6">
    <source>
        <dbReference type="EMBL" id="KWZ78090.1"/>
    </source>
</evidence>
<dbReference type="Gene3D" id="2.60.120.10">
    <property type="entry name" value="Jelly Rolls"/>
    <property type="match status" value="1"/>
</dbReference>